<reference evidence="3" key="1">
    <citation type="journal article" date="2019" name="Int. J. Syst. Evol. Microbiol.">
        <title>The Global Catalogue of Microorganisms (GCM) 10K type strain sequencing project: providing services to taxonomists for standard genome sequencing and annotation.</title>
        <authorList>
            <consortium name="The Broad Institute Genomics Platform"/>
            <consortium name="The Broad Institute Genome Sequencing Center for Infectious Disease"/>
            <person name="Wu L."/>
            <person name="Ma J."/>
        </authorList>
    </citation>
    <scope>NUCLEOTIDE SEQUENCE [LARGE SCALE GENOMIC DNA]</scope>
    <source>
        <strain evidence="3">NBRC 109019</strain>
    </source>
</reference>
<proteinExistence type="predicted"/>
<evidence type="ECO:0000313" key="2">
    <source>
        <dbReference type="EMBL" id="BDZ54612.1"/>
    </source>
</evidence>
<feature type="region of interest" description="Disordered" evidence="1">
    <location>
        <begin position="215"/>
        <end position="238"/>
    </location>
</feature>
<evidence type="ECO:0000256" key="1">
    <source>
        <dbReference type="SAM" id="MobiDB-lite"/>
    </source>
</evidence>
<feature type="region of interest" description="Disordered" evidence="1">
    <location>
        <begin position="1"/>
        <end position="41"/>
    </location>
</feature>
<gene>
    <name evidence="2" type="ORF">GCM10025870_16850</name>
</gene>
<sequence>MHGHVDDAAVAERGERRTGEAAGPDEQHAHLRPVLDAALGEIERQAHERTPLGADPRAVLHLARGLRGPLEQPLELGRGRALGARAFERASHLTGDLALADDDRFEPRRDREQVAGDGVAVHEAEGRPQLVGGEPCDLADRADRVVHRPDGRLALGDVEVEVGLEAVAGRDDDRAADGLLGAREPRNGVFGGRREPFEHVEAGVLVARGQADEHRTILPGVETAPDRPGRGSSGWAPARCAWREVRRPGGPT</sequence>
<feature type="compositionally biased region" description="Basic and acidic residues" evidence="1">
    <location>
        <begin position="1"/>
        <end position="29"/>
    </location>
</feature>
<keyword evidence="3" id="KW-1185">Reference proteome</keyword>
<organism evidence="2 3">
    <name type="scientific">Agromyces marinus</name>
    <dbReference type="NCBI Taxonomy" id="1389020"/>
    <lineage>
        <taxon>Bacteria</taxon>
        <taxon>Bacillati</taxon>
        <taxon>Actinomycetota</taxon>
        <taxon>Actinomycetes</taxon>
        <taxon>Micrococcales</taxon>
        <taxon>Microbacteriaceae</taxon>
        <taxon>Agromyces</taxon>
    </lineage>
</organism>
<dbReference type="Proteomes" id="UP001321477">
    <property type="component" value="Chromosome"/>
</dbReference>
<evidence type="ECO:0000313" key="3">
    <source>
        <dbReference type="Proteomes" id="UP001321477"/>
    </source>
</evidence>
<protein>
    <submittedName>
        <fullName evidence="2">Uncharacterized protein</fullName>
    </submittedName>
</protein>
<dbReference type="EMBL" id="AP027734">
    <property type="protein sequence ID" value="BDZ54612.1"/>
    <property type="molecule type" value="Genomic_DNA"/>
</dbReference>
<accession>A0ABN6YB75</accession>
<name>A0ABN6YB75_9MICO</name>